<sequence length="281" mass="31530">MPTKERKTCAFIIEDSDKYYKTILNGVKTQIGSDLSSKIIKEIRSTKDGKLLMITDTSDEAAKELKSLMEKATDTMKDRRFAMASKMEIIHIKGLNATTQKENVENAIATKLDNKDAQFKVSDLRPNISYTMAATLAIGCAEAERVLRDDFIRVNLVRCPAQKRINVPRCSKFWSYDYKVVDCKGLDRKGTCYRCGKPGHTHKDYENEEAYPVCETSGHKAGSGKCQKFKRALSNVKNLNGTSSYSRAPQEHQLTPNTVDCPNCKAPDHKQTVSDALNTEN</sequence>
<evidence type="ECO:0000256" key="1">
    <source>
        <dbReference type="PROSITE-ProRule" id="PRU00047"/>
    </source>
</evidence>
<comment type="caution">
    <text evidence="3">The sequence shown here is derived from an EMBL/GenBank/DDBJ whole genome shotgun (WGS) entry which is preliminary data.</text>
</comment>
<dbReference type="PROSITE" id="PS50158">
    <property type="entry name" value="ZF_CCHC"/>
    <property type="match status" value="1"/>
</dbReference>
<protein>
    <recommendedName>
        <fullName evidence="2">CCHC-type domain-containing protein</fullName>
    </recommendedName>
</protein>
<dbReference type="AlphaFoldDB" id="A0AAV8WYL8"/>
<accession>A0AAV8WYL8</accession>
<feature type="domain" description="CCHC-type" evidence="2">
    <location>
        <begin position="192"/>
        <end position="204"/>
    </location>
</feature>
<evidence type="ECO:0000313" key="3">
    <source>
        <dbReference type="EMBL" id="KAJ8931220.1"/>
    </source>
</evidence>
<name>A0AAV8WYL8_9CUCU</name>
<dbReference type="GO" id="GO:0003676">
    <property type="term" value="F:nucleic acid binding"/>
    <property type="evidence" value="ECO:0007669"/>
    <property type="project" value="InterPro"/>
</dbReference>
<reference evidence="3" key="1">
    <citation type="journal article" date="2023" name="Insect Mol. Biol.">
        <title>Genome sequencing provides insights into the evolution of gene families encoding plant cell wall-degrading enzymes in longhorned beetles.</title>
        <authorList>
            <person name="Shin N.R."/>
            <person name="Okamura Y."/>
            <person name="Kirsch R."/>
            <person name="Pauchet Y."/>
        </authorList>
    </citation>
    <scope>NUCLEOTIDE SEQUENCE</scope>
    <source>
        <strain evidence="3">RBIC_L_NR</strain>
    </source>
</reference>
<keyword evidence="4" id="KW-1185">Reference proteome</keyword>
<organism evidence="3 4">
    <name type="scientific">Rhamnusium bicolor</name>
    <dbReference type="NCBI Taxonomy" id="1586634"/>
    <lineage>
        <taxon>Eukaryota</taxon>
        <taxon>Metazoa</taxon>
        <taxon>Ecdysozoa</taxon>
        <taxon>Arthropoda</taxon>
        <taxon>Hexapoda</taxon>
        <taxon>Insecta</taxon>
        <taxon>Pterygota</taxon>
        <taxon>Neoptera</taxon>
        <taxon>Endopterygota</taxon>
        <taxon>Coleoptera</taxon>
        <taxon>Polyphaga</taxon>
        <taxon>Cucujiformia</taxon>
        <taxon>Chrysomeloidea</taxon>
        <taxon>Cerambycidae</taxon>
        <taxon>Lepturinae</taxon>
        <taxon>Rhagiini</taxon>
        <taxon>Rhamnusium</taxon>
    </lineage>
</organism>
<evidence type="ECO:0000313" key="4">
    <source>
        <dbReference type="Proteomes" id="UP001162156"/>
    </source>
</evidence>
<gene>
    <name evidence="3" type="ORF">NQ314_015891</name>
</gene>
<keyword evidence="1" id="KW-0862">Zinc</keyword>
<proteinExistence type="predicted"/>
<dbReference type="Proteomes" id="UP001162156">
    <property type="component" value="Unassembled WGS sequence"/>
</dbReference>
<dbReference type="EMBL" id="JANEYF010004432">
    <property type="protein sequence ID" value="KAJ8931220.1"/>
    <property type="molecule type" value="Genomic_DNA"/>
</dbReference>
<keyword evidence="1" id="KW-0863">Zinc-finger</keyword>
<evidence type="ECO:0000259" key="2">
    <source>
        <dbReference type="PROSITE" id="PS50158"/>
    </source>
</evidence>
<keyword evidence="1" id="KW-0479">Metal-binding</keyword>
<dbReference type="GO" id="GO:0008270">
    <property type="term" value="F:zinc ion binding"/>
    <property type="evidence" value="ECO:0007669"/>
    <property type="project" value="UniProtKB-KW"/>
</dbReference>
<dbReference type="InterPro" id="IPR001878">
    <property type="entry name" value="Znf_CCHC"/>
</dbReference>